<evidence type="ECO:0000259" key="2">
    <source>
        <dbReference type="PROSITE" id="PS51029"/>
    </source>
</evidence>
<dbReference type="Pfam" id="PF10545">
    <property type="entry name" value="MADF_DNA_bdg"/>
    <property type="match status" value="1"/>
</dbReference>
<feature type="compositionally biased region" description="Polar residues" evidence="1">
    <location>
        <begin position="137"/>
        <end position="149"/>
    </location>
</feature>
<dbReference type="STRING" id="7168.A0A182NLC6"/>
<feature type="region of interest" description="Disordered" evidence="1">
    <location>
        <begin position="192"/>
        <end position="223"/>
    </location>
</feature>
<sequence length="322" mass="36729">MSSDWQREATDFLIQEYKKHPVLYDMRHSRYYNKTARGKALTEMVMEINNNVRPGTTMKDVLRKIQTMRTQFGQELTKARRHALNGTVYQPTVWWYQGLCFLKQHIKHRSIEATSMGSDTDNWKTEQDDNSTFNVSIVRNGDSSQSPNELNPDYEHSTDDMEYETEVHYEINPIDMKSIKALELKPIVPPTIVGSTKRESRHSDNGERRMTRSSQPSSSSEQTYVTRASTCHDLVAEQGTPTVLELKTLDAVTAETIATPRANGPAVSEERYRSLGSFVASQMASIRDDYTFYETQMEILNVVNKGILRQLAVDKEAAKAAD</sequence>
<protein>
    <submittedName>
        <fullName evidence="3">MADF domain-containing protein</fullName>
    </submittedName>
</protein>
<dbReference type="VEuPathDB" id="VectorBase:ADIR008457"/>
<evidence type="ECO:0000313" key="3">
    <source>
        <dbReference type="EnsemblMetazoa" id="ADIR008457-PA"/>
    </source>
</evidence>
<organism evidence="3 4">
    <name type="scientific">Anopheles dirus</name>
    <dbReference type="NCBI Taxonomy" id="7168"/>
    <lineage>
        <taxon>Eukaryota</taxon>
        <taxon>Metazoa</taxon>
        <taxon>Ecdysozoa</taxon>
        <taxon>Arthropoda</taxon>
        <taxon>Hexapoda</taxon>
        <taxon>Insecta</taxon>
        <taxon>Pterygota</taxon>
        <taxon>Neoptera</taxon>
        <taxon>Endopterygota</taxon>
        <taxon>Diptera</taxon>
        <taxon>Nematocera</taxon>
        <taxon>Culicoidea</taxon>
        <taxon>Culicidae</taxon>
        <taxon>Anophelinae</taxon>
        <taxon>Anopheles</taxon>
    </lineage>
</organism>
<proteinExistence type="predicted"/>
<feature type="domain" description="MADF" evidence="2">
    <location>
        <begin position="12"/>
        <end position="107"/>
    </location>
</feature>
<evidence type="ECO:0000313" key="4">
    <source>
        <dbReference type="Proteomes" id="UP000075884"/>
    </source>
</evidence>
<evidence type="ECO:0000256" key="1">
    <source>
        <dbReference type="SAM" id="MobiDB-lite"/>
    </source>
</evidence>
<reference evidence="4" key="1">
    <citation type="submission" date="2013-03" db="EMBL/GenBank/DDBJ databases">
        <title>The Genome Sequence of Anopheles dirus WRAIR2.</title>
        <authorList>
            <consortium name="The Broad Institute Genomics Platform"/>
            <person name="Neafsey D.E."/>
            <person name="Walton C."/>
            <person name="Walker B."/>
            <person name="Young S.K."/>
            <person name="Zeng Q."/>
            <person name="Gargeya S."/>
            <person name="Fitzgerald M."/>
            <person name="Haas B."/>
            <person name="Abouelleil A."/>
            <person name="Allen A.W."/>
            <person name="Alvarado L."/>
            <person name="Arachchi H.M."/>
            <person name="Berlin A.M."/>
            <person name="Chapman S.B."/>
            <person name="Gainer-Dewar J."/>
            <person name="Goldberg J."/>
            <person name="Griggs A."/>
            <person name="Gujja S."/>
            <person name="Hansen M."/>
            <person name="Howarth C."/>
            <person name="Imamovic A."/>
            <person name="Ireland A."/>
            <person name="Larimer J."/>
            <person name="McCowan C."/>
            <person name="Murphy C."/>
            <person name="Pearson M."/>
            <person name="Poon T.W."/>
            <person name="Priest M."/>
            <person name="Roberts A."/>
            <person name="Saif S."/>
            <person name="Shea T."/>
            <person name="Sisk P."/>
            <person name="Sykes S."/>
            <person name="Wortman J."/>
            <person name="Nusbaum C."/>
            <person name="Birren B."/>
        </authorList>
    </citation>
    <scope>NUCLEOTIDE SEQUENCE [LARGE SCALE GENOMIC DNA]</scope>
    <source>
        <strain evidence="4">WRAIR2</strain>
    </source>
</reference>
<dbReference type="Proteomes" id="UP000075884">
    <property type="component" value="Unassembled WGS sequence"/>
</dbReference>
<dbReference type="InterPro" id="IPR006578">
    <property type="entry name" value="MADF-dom"/>
</dbReference>
<accession>A0A182NLC6</accession>
<reference evidence="3" key="2">
    <citation type="submission" date="2020-05" db="UniProtKB">
        <authorList>
            <consortium name="EnsemblMetazoa"/>
        </authorList>
    </citation>
    <scope>IDENTIFICATION</scope>
    <source>
        <strain evidence="3">WRAIR2</strain>
    </source>
</reference>
<dbReference type="EnsemblMetazoa" id="ADIR008457-RA">
    <property type="protein sequence ID" value="ADIR008457-PA"/>
    <property type="gene ID" value="ADIR008457"/>
</dbReference>
<dbReference type="PANTHER" id="PTHR21505:SF12">
    <property type="entry name" value="MADF DOMAIN-CONTAINING PROTEIN-RELATED"/>
    <property type="match status" value="1"/>
</dbReference>
<dbReference type="PANTHER" id="PTHR21505">
    <property type="entry name" value="MADF DOMAIN-CONTAINING PROTEIN-RELATED"/>
    <property type="match status" value="1"/>
</dbReference>
<feature type="region of interest" description="Disordered" evidence="1">
    <location>
        <begin position="137"/>
        <end position="156"/>
    </location>
</feature>
<feature type="compositionally biased region" description="Basic and acidic residues" evidence="1">
    <location>
        <begin position="196"/>
        <end position="210"/>
    </location>
</feature>
<dbReference type="AlphaFoldDB" id="A0A182NLC6"/>
<dbReference type="PROSITE" id="PS51029">
    <property type="entry name" value="MADF"/>
    <property type="match status" value="1"/>
</dbReference>
<keyword evidence="4" id="KW-1185">Reference proteome</keyword>
<dbReference type="SMART" id="SM00595">
    <property type="entry name" value="MADF"/>
    <property type="match status" value="1"/>
</dbReference>
<name>A0A182NLC6_9DIPT</name>